<evidence type="ECO:0000313" key="6">
    <source>
        <dbReference type="EMBL" id="AIT59087.1"/>
    </source>
</evidence>
<proteinExistence type="predicted"/>
<keyword evidence="7" id="KW-1185">Reference proteome</keyword>
<dbReference type="SUPFAM" id="SSF88633">
    <property type="entry name" value="Positive stranded ssRNA viruses"/>
    <property type="match status" value="2"/>
</dbReference>
<name>A0A097IAK0_9SECO</name>
<feature type="region of interest" description="Disordered" evidence="5">
    <location>
        <begin position="1"/>
        <end position="21"/>
    </location>
</feature>
<dbReference type="Proteomes" id="UP000204528">
    <property type="component" value="Genome"/>
</dbReference>
<dbReference type="InterPro" id="IPR000603">
    <property type="entry name" value="MPV"/>
</dbReference>
<dbReference type="Gene3D" id="2.60.120.20">
    <property type="match status" value="2"/>
</dbReference>
<dbReference type="GeneID" id="33350119"/>
<dbReference type="EMBL" id="KM229701">
    <property type="protein sequence ID" value="AIT59087.1"/>
    <property type="molecule type" value="Genomic_RNA"/>
</dbReference>
<dbReference type="GO" id="GO:0046740">
    <property type="term" value="P:transport of virus in host, cell to cell"/>
    <property type="evidence" value="ECO:0007669"/>
    <property type="project" value="UniProtKB-KW"/>
</dbReference>
<keyword evidence="4" id="KW-0916">Viral movement protein</keyword>
<comment type="subcellular location">
    <subcellularLocation>
        <location evidence="1">Virion</location>
    </subcellularLocation>
</comment>
<evidence type="ECO:0000256" key="3">
    <source>
        <dbReference type="ARBA" id="ARBA00022844"/>
    </source>
</evidence>
<accession>A0A097IAK0</accession>
<dbReference type="InterPro" id="IPR029053">
    <property type="entry name" value="Viral_coat"/>
</dbReference>
<evidence type="ECO:0000256" key="5">
    <source>
        <dbReference type="SAM" id="MobiDB-lite"/>
    </source>
</evidence>
<evidence type="ECO:0000256" key="2">
    <source>
        <dbReference type="ARBA" id="ARBA00022448"/>
    </source>
</evidence>
<evidence type="ECO:0000256" key="1">
    <source>
        <dbReference type="ARBA" id="ARBA00004328"/>
    </source>
</evidence>
<dbReference type="GO" id="GO:0044423">
    <property type="term" value="C:virion component"/>
    <property type="evidence" value="ECO:0007669"/>
    <property type="project" value="UniProtKB-KW"/>
</dbReference>
<reference evidence="6 7" key="1">
    <citation type="journal article" date="2015" name="Arch. Virol.">
        <title>Complete genome sequence of motherwort yellow mottle virus, a novel putative member of the genus Torradovirus.</title>
        <authorList>
            <person name="Seo J.K."/>
            <person name="Kwak H.R."/>
            <person name="Lee Y.J."/>
            <person name="Kim J."/>
            <person name="Kim M.K."/>
            <person name="Kim C.S."/>
            <person name="Choi H.S."/>
        </authorList>
    </citation>
    <scope>NUCLEOTIDE SEQUENCE [LARGE SCALE GENOMIC DNA]</scope>
    <source>
        <strain evidence="6">AD01</strain>
    </source>
</reference>
<dbReference type="RefSeq" id="YP_009389545.1">
    <property type="nucleotide sequence ID" value="NC_035220.1"/>
</dbReference>
<protein>
    <submittedName>
        <fullName evidence="6">Polyprotein</fullName>
    </submittedName>
</protein>
<keyword evidence="2" id="KW-0813">Transport</keyword>
<evidence type="ECO:0000313" key="7">
    <source>
        <dbReference type="Proteomes" id="UP000204528"/>
    </source>
</evidence>
<dbReference type="Pfam" id="PF00803">
    <property type="entry name" value="3A"/>
    <property type="match status" value="1"/>
</dbReference>
<sequence length="1195" mass="133831">MIQNKTQSLHLHNNKSFQKNPIKISSNRGREMATSTNTAANQATTQEIQAFMDAVVNAPANSKRKGMGCFTVVRGHSTELRGAELMERDDQEKVRSLWDIIRRKKVDNPDSMLQYYHLQGVVFIMVPHVSTRDQGEVTISLHNGNDQMDTLASKTFALAEGPAVAVMSAPMCIPLVEDQLMFYYKVTCTGSNAIIPCSVMAMWKQTITTSCAVYQEEETIAWALEKLRHPQIVKSSKAAAQLLSTYYNSGDRSADLNPKAFLGFNSRIKSMDIPAILNADNQVRETRRPIIESKRFGAVPVQHLQEEDDGESLHSAHLYSKLEAQIINNHDKAFFNLMSGFCGDQQNDSILGAEVLKIKSWILEEQAIQKEFNGCITPFDIPDEVYYEIGILPRFYSFLNRVFNEERDIDELRTLGYQEEVDEFVRLSRTETLDLLGKREELWLQELDNALRCVRVVVDCSSTECECGVFYHDAKENFSECALLEAQAGDVSQQNLVEEQNNFLAMADPEDGEIQYLDASSELFDFSDSVVDEQFQELEISQPVVVSSRNTFEVGVFEFEWKTSQAICQQLLQIPLPQAFNQKNNLRPAGVELLKFYDAGVLEFEAEVNLSASHAVTGELILIWDEGDIIGEWGARINQASLLAASGMKISAGQPDTSKLKFAPTGVGEFIPFDSTITSSRLGSLRLFVLYPIICAEVTTTFPGHVHLRARMLSSNIMQAPRLSPQVSGGMPIGEASIAEIACAQTLFSSTWSNTATIGESFAYTFSPASVFEQDGILQPSLLCNLFRNCKWWTGECEFELHFDRSVFHSGSLGIGFGTIASNLFTSYDIFNTTHVIANISESATFRFSVSMRSWNGKNLFATGRKSSLPKMSHQALLRIFATVIKPLVTTNPALPSVNFYLMLRRIKNLVVGGSTPIKPVFGHWKLGKSGTDFFYSESDGPQDKLLAEMLKQNLPPTAQPRSILEAQLSLRQKMQGSVRQYIIPALDGEKRYLVIPVAPWSYEFPGRKIVASSVNPHIDMCSSFLYWRGSLRYTLIFHRSQNSASIGGVVTVCFESSGYPIEPGLHVGKQPIATGGGKHWNLAVGSQSFIHSFVVQDDNFFRRRHTRYRKFDDTKSRIDTLTDRLGNLIIYLPSASVFNQVEIQVALGSDFQFSHKRVPTPAEEKTIGDMETHAYHLTKDDFVNMEPTTSIFKK</sequence>
<organism evidence="6 7">
    <name type="scientific">Motherwort yellow mottle virus</name>
    <dbReference type="NCBI Taxonomy" id="1561160"/>
    <lineage>
        <taxon>Viruses</taxon>
        <taxon>Riboviria</taxon>
        <taxon>Orthornavirae</taxon>
        <taxon>Pisuviricota</taxon>
        <taxon>Pisoniviricetes</taxon>
        <taxon>Picornavirales</taxon>
        <taxon>Secoviridae</taxon>
        <taxon>Torradovirus</taxon>
        <taxon>Torradovirus cardiacae</taxon>
    </lineage>
</organism>
<dbReference type="KEGG" id="vg:33350119"/>
<evidence type="ECO:0000256" key="4">
    <source>
        <dbReference type="ARBA" id="ARBA00023031"/>
    </source>
</evidence>
<keyword evidence="3" id="KW-0946">Virion</keyword>